<dbReference type="Proteomes" id="UP000549394">
    <property type="component" value="Unassembled WGS sequence"/>
</dbReference>
<keyword evidence="3" id="KW-1185">Reference proteome</keyword>
<gene>
    <name evidence="2" type="ORF">DGYR_LOCUS5825</name>
</gene>
<sequence>MQVAQPMVPQQMGYANNEWIHGLCSCFDNIPGCLAACFCYPIYQCYVTCQLHEEALCLLAGQPATWTAVRAHIRGKFNIHGSICGDCIINHLCPCCVLCQVRNEWESRHKSVGVVMQQQAPIVMQTTTTTTNP</sequence>
<evidence type="ECO:0000313" key="3">
    <source>
        <dbReference type="Proteomes" id="UP000549394"/>
    </source>
</evidence>
<proteinExistence type="inferred from homology"/>
<dbReference type="EMBL" id="CAJFCJ010000007">
    <property type="protein sequence ID" value="CAD5117281.1"/>
    <property type="molecule type" value="Genomic_DNA"/>
</dbReference>
<accession>A0A7I8VNI6</accession>
<comment type="caution">
    <text evidence="2">The sequence shown here is derived from an EMBL/GenBank/DDBJ whole genome shotgun (WGS) entry which is preliminary data.</text>
</comment>
<evidence type="ECO:0000313" key="2">
    <source>
        <dbReference type="EMBL" id="CAD5117281.1"/>
    </source>
</evidence>
<dbReference type="NCBIfam" id="TIGR01571">
    <property type="entry name" value="A_thal_Cys_rich"/>
    <property type="match status" value="1"/>
</dbReference>
<dbReference type="Pfam" id="PF04749">
    <property type="entry name" value="PLAC8"/>
    <property type="match status" value="1"/>
</dbReference>
<protein>
    <submittedName>
        <fullName evidence="2">DgyrCDS6069</fullName>
    </submittedName>
</protein>
<evidence type="ECO:0000256" key="1">
    <source>
        <dbReference type="ARBA" id="ARBA00009024"/>
    </source>
</evidence>
<dbReference type="PANTHER" id="PTHR15907">
    <property type="entry name" value="DUF614 FAMILY PROTEIN-RELATED"/>
    <property type="match status" value="1"/>
</dbReference>
<name>A0A7I8VNI6_9ANNE</name>
<dbReference type="AlphaFoldDB" id="A0A7I8VNI6"/>
<reference evidence="2 3" key="1">
    <citation type="submission" date="2020-08" db="EMBL/GenBank/DDBJ databases">
        <authorList>
            <person name="Hejnol A."/>
        </authorList>
    </citation>
    <scope>NUCLEOTIDE SEQUENCE [LARGE SCALE GENOMIC DNA]</scope>
</reference>
<organism evidence="2 3">
    <name type="scientific">Dimorphilus gyrociliatus</name>
    <dbReference type="NCBI Taxonomy" id="2664684"/>
    <lineage>
        <taxon>Eukaryota</taxon>
        <taxon>Metazoa</taxon>
        <taxon>Spiralia</taxon>
        <taxon>Lophotrochozoa</taxon>
        <taxon>Annelida</taxon>
        <taxon>Polychaeta</taxon>
        <taxon>Polychaeta incertae sedis</taxon>
        <taxon>Dinophilidae</taxon>
        <taxon>Dimorphilus</taxon>
    </lineage>
</organism>
<dbReference type="InterPro" id="IPR006461">
    <property type="entry name" value="PLAC_motif_containing"/>
</dbReference>
<dbReference type="OrthoDB" id="1045822at2759"/>
<comment type="similarity">
    <text evidence="1">Belongs to the cornifelin family.</text>
</comment>